<keyword evidence="1" id="KW-0472">Membrane</keyword>
<name>A0A2M6WJA6_9BACT</name>
<dbReference type="Proteomes" id="UP000228635">
    <property type="component" value="Unassembled WGS sequence"/>
</dbReference>
<comment type="caution">
    <text evidence="2">The sequence shown here is derived from an EMBL/GenBank/DDBJ whole genome shotgun (WGS) entry which is preliminary data.</text>
</comment>
<feature type="transmembrane region" description="Helical" evidence="1">
    <location>
        <begin position="7"/>
        <end position="28"/>
    </location>
</feature>
<keyword evidence="1" id="KW-0812">Transmembrane</keyword>
<evidence type="ECO:0000313" key="3">
    <source>
        <dbReference type="Proteomes" id="UP000228635"/>
    </source>
</evidence>
<dbReference type="AlphaFoldDB" id="A0A2M6WJA6"/>
<evidence type="ECO:0000256" key="1">
    <source>
        <dbReference type="SAM" id="Phobius"/>
    </source>
</evidence>
<keyword evidence="1" id="KW-1133">Transmembrane helix</keyword>
<protein>
    <submittedName>
        <fullName evidence="2">Uncharacterized protein</fullName>
    </submittedName>
</protein>
<feature type="transmembrane region" description="Helical" evidence="1">
    <location>
        <begin position="40"/>
        <end position="60"/>
    </location>
</feature>
<reference evidence="3" key="1">
    <citation type="submission" date="2017-09" db="EMBL/GenBank/DDBJ databases">
        <title>Depth-based differentiation of microbial function through sediment-hosted aquifers and enrichment of novel symbionts in the deep terrestrial subsurface.</title>
        <authorList>
            <person name="Probst A.J."/>
            <person name="Ladd B."/>
            <person name="Jarett J.K."/>
            <person name="Geller-Mcgrath D.E."/>
            <person name="Sieber C.M.K."/>
            <person name="Emerson J.B."/>
            <person name="Anantharaman K."/>
            <person name="Thomas B.C."/>
            <person name="Malmstrom R."/>
            <person name="Stieglmeier M."/>
            <person name="Klingl A."/>
            <person name="Woyke T."/>
            <person name="Ryan C.M."/>
            <person name="Banfield J.F."/>
        </authorList>
    </citation>
    <scope>NUCLEOTIDE SEQUENCE [LARGE SCALE GENOMIC DNA]</scope>
</reference>
<feature type="transmembrane region" description="Helical" evidence="1">
    <location>
        <begin position="80"/>
        <end position="104"/>
    </location>
</feature>
<gene>
    <name evidence="2" type="ORF">COU08_00250</name>
</gene>
<sequence length="109" mass="12201">MKYFIHPFPYIIVSVTFLCLALAGRFLGVYPQLGLLLSPVTQTIIFYAAALVATLCGVFFNEWAKRHRAITEQKAAVNSLILGAILITMLFTLPSSVLRAIYVYEGGWW</sequence>
<evidence type="ECO:0000313" key="2">
    <source>
        <dbReference type="EMBL" id="PIT92866.1"/>
    </source>
</evidence>
<proteinExistence type="predicted"/>
<accession>A0A2M6WJA6</accession>
<dbReference type="EMBL" id="PFBA01000003">
    <property type="protein sequence ID" value="PIT92866.1"/>
    <property type="molecule type" value="Genomic_DNA"/>
</dbReference>
<organism evidence="2 3">
    <name type="scientific">Candidatus Harrisonbacteria bacterium CG10_big_fil_rev_8_21_14_0_10_42_17</name>
    <dbReference type="NCBI Taxonomy" id="1974584"/>
    <lineage>
        <taxon>Bacteria</taxon>
        <taxon>Candidatus Harrisoniibacteriota</taxon>
    </lineage>
</organism>